<name>A0AAV4F2M3_9GAST</name>
<evidence type="ECO:0000313" key="1">
    <source>
        <dbReference type="EMBL" id="GFR66948.1"/>
    </source>
</evidence>
<dbReference type="Gene3D" id="3.40.50.720">
    <property type="entry name" value="NAD(P)-binding Rossmann-like Domain"/>
    <property type="match status" value="1"/>
</dbReference>
<sequence>MALETWNPEAFDKSMDCNIRSVIALIQKAVPHLEKTKGNIVCVSSLATQVVAKGQINYQISKAALDHMVRCLALQLGPKGIRINATNPTFVNNTRVMRDATTKWKSLDTVMEKVYRQETPLQGQFSGLDEQAEVILFLASNAARFIHGQCILVDGGIGLKGNPFNFDAVYKHML</sequence>
<dbReference type="InterPro" id="IPR002347">
    <property type="entry name" value="SDR_fam"/>
</dbReference>
<protein>
    <submittedName>
        <fullName evidence="1">3-oxoacyl-[acyl-carrier-protein] reductase FabG</fullName>
    </submittedName>
</protein>
<dbReference type="Proteomes" id="UP000762676">
    <property type="component" value="Unassembled WGS sequence"/>
</dbReference>
<dbReference type="SUPFAM" id="SSF51735">
    <property type="entry name" value="NAD(P)-binding Rossmann-fold domains"/>
    <property type="match status" value="1"/>
</dbReference>
<dbReference type="InterPro" id="IPR036291">
    <property type="entry name" value="NAD(P)-bd_dom_sf"/>
</dbReference>
<dbReference type="PRINTS" id="PR00081">
    <property type="entry name" value="GDHRDH"/>
</dbReference>
<dbReference type="AlphaFoldDB" id="A0AAV4F2M3"/>
<gene>
    <name evidence="1" type="ORF">ElyMa_001984300</name>
</gene>
<dbReference type="EMBL" id="BMAT01004040">
    <property type="protein sequence ID" value="GFR66948.1"/>
    <property type="molecule type" value="Genomic_DNA"/>
</dbReference>
<dbReference type="PANTHER" id="PTHR43975:SF2">
    <property type="entry name" value="EG:BACR7A4.14 PROTEIN-RELATED"/>
    <property type="match status" value="1"/>
</dbReference>
<proteinExistence type="predicted"/>
<evidence type="ECO:0000313" key="2">
    <source>
        <dbReference type="Proteomes" id="UP000762676"/>
    </source>
</evidence>
<keyword evidence="2" id="KW-1185">Reference proteome</keyword>
<accession>A0AAV4F2M3</accession>
<reference evidence="1 2" key="1">
    <citation type="journal article" date="2021" name="Elife">
        <title>Chloroplast acquisition without the gene transfer in kleptoplastic sea slugs, Plakobranchus ocellatus.</title>
        <authorList>
            <person name="Maeda T."/>
            <person name="Takahashi S."/>
            <person name="Yoshida T."/>
            <person name="Shimamura S."/>
            <person name="Takaki Y."/>
            <person name="Nagai Y."/>
            <person name="Toyoda A."/>
            <person name="Suzuki Y."/>
            <person name="Arimoto A."/>
            <person name="Ishii H."/>
            <person name="Satoh N."/>
            <person name="Nishiyama T."/>
            <person name="Hasebe M."/>
            <person name="Maruyama T."/>
            <person name="Minagawa J."/>
            <person name="Obokata J."/>
            <person name="Shigenobu S."/>
        </authorList>
    </citation>
    <scope>NUCLEOTIDE SEQUENCE [LARGE SCALE GENOMIC DNA]</scope>
</reference>
<comment type="caution">
    <text evidence="1">The sequence shown here is derived from an EMBL/GenBank/DDBJ whole genome shotgun (WGS) entry which is preliminary data.</text>
</comment>
<organism evidence="1 2">
    <name type="scientific">Elysia marginata</name>
    <dbReference type="NCBI Taxonomy" id="1093978"/>
    <lineage>
        <taxon>Eukaryota</taxon>
        <taxon>Metazoa</taxon>
        <taxon>Spiralia</taxon>
        <taxon>Lophotrochozoa</taxon>
        <taxon>Mollusca</taxon>
        <taxon>Gastropoda</taxon>
        <taxon>Heterobranchia</taxon>
        <taxon>Euthyneura</taxon>
        <taxon>Panpulmonata</taxon>
        <taxon>Sacoglossa</taxon>
        <taxon>Placobranchoidea</taxon>
        <taxon>Plakobranchidae</taxon>
        <taxon>Elysia</taxon>
    </lineage>
</organism>
<dbReference type="PANTHER" id="PTHR43975">
    <property type="entry name" value="ZGC:101858"/>
    <property type="match status" value="1"/>
</dbReference>
<dbReference type="Pfam" id="PF13561">
    <property type="entry name" value="adh_short_C2"/>
    <property type="match status" value="1"/>
</dbReference>